<dbReference type="AlphaFoldDB" id="A0AAV4VFF3"/>
<proteinExistence type="predicted"/>
<comment type="caution">
    <text evidence="1">The sequence shown here is derived from an EMBL/GenBank/DDBJ whole genome shotgun (WGS) entry which is preliminary data.</text>
</comment>
<dbReference type="Proteomes" id="UP001054945">
    <property type="component" value="Unassembled WGS sequence"/>
</dbReference>
<evidence type="ECO:0000313" key="2">
    <source>
        <dbReference type="Proteomes" id="UP001054945"/>
    </source>
</evidence>
<name>A0AAV4VFF3_CAEEX</name>
<reference evidence="1 2" key="1">
    <citation type="submission" date="2021-06" db="EMBL/GenBank/DDBJ databases">
        <title>Caerostris extrusa draft genome.</title>
        <authorList>
            <person name="Kono N."/>
            <person name="Arakawa K."/>
        </authorList>
    </citation>
    <scope>NUCLEOTIDE SEQUENCE [LARGE SCALE GENOMIC DNA]</scope>
</reference>
<keyword evidence="2" id="KW-1185">Reference proteome</keyword>
<organism evidence="1 2">
    <name type="scientific">Caerostris extrusa</name>
    <name type="common">Bark spider</name>
    <name type="synonym">Caerostris bankana</name>
    <dbReference type="NCBI Taxonomy" id="172846"/>
    <lineage>
        <taxon>Eukaryota</taxon>
        <taxon>Metazoa</taxon>
        <taxon>Ecdysozoa</taxon>
        <taxon>Arthropoda</taxon>
        <taxon>Chelicerata</taxon>
        <taxon>Arachnida</taxon>
        <taxon>Araneae</taxon>
        <taxon>Araneomorphae</taxon>
        <taxon>Entelegynae</taxon>
        <taxon>Araneoidea</taxon>
        <taxon>Araneidae</taxon>
        <taxon>Caerostris</taxon>
    </lineage>
</organism>
<evidence type="ECO:0000313" key="1">
    <source>
        <dbReference type="EMBL" id="GIY69017.1"/>
    </source>
</evidence>
<gene>
    <name evidence="1" type="ORF">CEXT_691961</name>
</gene>
<sequence>MRWLTYTQQTTVSAKHVERMARFQLMVVSMGHNEKGNRQFTHVRNTTVSFSLVGDTSIKEVGKSSFPLTLAKCFICFKMHSFWTFIPNVERPWWTARRTREHTEKKI</sequence>
<protein>
    <submittedName>
        <fullName evidence="1">Uncharacterized protein</fullName>
    </submittedName>
</protein>
<dbReference type="EMBL" id="BPLR01014476">
    <property type="protein sequence ID" value="GIY69017.1"/>
    <property type="molecule type" value="Genomic_DNA"/>
</dbReference>
<accession>A0AAV4VFF3</accession>